<evidence type="ECO:0000313" key="3">
    <source>
        <dbReference type="Proteomes" id="UP001642409"/>
    </source>
</evidence>
<evidence type="ECO:0000313" key="2">
    <source>
        <dbReference type="EMBL" id="CAL6104345.1"/>
    </source>
</evidence>
<proteinExistence type="predicted"/>
<organism evidence="1">
    <name type="scientific">Hexamita inflata</name>
    <dbReference type="NCBI Taxonomy" id="28002"/>
    <lineage>
        <taxon>Eukaryota</taxon>
        <taxon>Metamonada</taxon>
        <taxon>Diplomonadida</taxon>
        <taxon>Hexamitidae</taxon>
        <taxon>Hexamitinae</taxon>
        <taxon>Hexamita</taxon>
    </lineage>
</organism>
<dbReference type="Proteomes" id="UP001642409">
    <property type="component" value="Unassembled WGS sequence"/>
</dbReference>
<protein>
    <submittedName>
        <fullName evidence="1">Leucine-rich repeat domain superfamily</fullName>
    </submittedName>
    <submittedName>
        <fullName evidence="2">Leucine-rich_repeat domain superfamily</fullName>
    </submittedName>
</protein>
<dbReference type="AlphaFoldDB" id="A0AA86TYT4"/>
<dbReference type="InterPro" id="IPR001611">
    <property type="entry name" value="Leu-rich_rpt"/>
</dbReference>
<gene>
    <name evidence="1" type="ORF">HINF_LOCUS21464</name>
    <name evidence="2" type="ORF">HINF_LOCUS72739</name>
</gene>
<name>A0AA86TYT4_9EUKA</name>
<keyword evidence="3" id="KW-1185">Reference proteome</keyword>
<reference evidence="2 3" key="2">
    <citation type="submission" date="2024-07" db="EMBL/GenBank/DDBJ databases">
        <authorList>
            <person name="Akdeniz Z."/>
        </authorList>
    </citation>
    <scope>NUCLEOTIDE SEQUENCE [LARGE SCALE GENOMIC DNA]</scope>
</reference>
<evidence type="ECO:0000313" key="1">
    <source>
        <dbReference type="EMBL" id="CAI9933819.1"/>
    </source>
</evidence>
<comment type="caution">
    <text evidence="1">The sequence shown here is derived from an EMBL/GenBank/DDBJ whole genome shotgun (WGS) entry which is preliminary data.</text>
</comment>
<reference evidence="1" key="1">
    <citation type="submission" date="2023-06" db="EMBL/GenBank/DDBJ databases">
        <authorList>
            <person name="Kurt Z."/>
        </authorList>
    </citation>
    <scope>NUCLEOTIDE SEQUENCE</scope>
</reference>
<dbReference type="EMBL" id="CATOUU010000549">
    <property type="protein sequence ID" value="CAI9933819.1"/>
    <property type="molecule type" value="Genomic_DNA"/>
</dbReference>
<dbReference type="Gene3D" id="3.80.10.10">
    <property type="entry name" value="Ribonuclease Inhibitor"/>
    <property type="match status" value="1"/>
</dbReference>
<dbReference type="InterPro" id="IPR032675">
    <property type="entry name" value="LRR_dom_sf"/>
</dbReference>
<dbReference type="EMBL" id="CAXDID020000581">
    <property type="protein sequence ID" value="CAL6104345.1"/>
    <property type="molecule type" value="Genomic_DNA"/>
</dbReference>
<accession>A0AA86TYT4</accession>
<dbReference type="PROSITE" id="PS51450">
    <property type="entry name" value="LRR"/>
    <property type="match status" value="1"/>
</dbReference>
<sequence>MKTAKGLERLVELEHLDIERASIVEINIRGLQKLKTLWVNENKIRDMSAAEYLKAKGCCQSTYRIENQKQLSQEEIDEAWLW</sequence>